<feature type="compositionally biased region" description="Pro residues" evidence="1">
    <location>
        <begin position="769"/>
        <end position="778"/>
    </location>
</feature>
<dbReference type="PANTHER" id="PTHR12783">
    <property type="entry name" value="RALA BINDING PROTEIN 1 RALBP1"/>
    <property type="match status" value="1"/>
</dbReference>
<organism evidence="3 4">
    <name type="scientific">Tieghemiomyces parasiticus</name>
    <dbReference type="NCBI Taxonomy" id="78921"/>
    <lineage>
        <taxon>Eukaryota</taxon>
        <taxon>Fungi</taxon>
        <taxon>Fungi incertae sedis</taxon>
        <taxon>Zoopagomycota</taxon>
        <taxon>Kickxellomycotina</taxon>
        <taxon>Dimargaritomycetes</taxon>
        <taxon>Dimargaritales</taxon>
        <taxon>Dimargaritaceae</taxon>
        <taxon>Tieghemiomyces</taxon>
    </lineage>
</organism>
<feature type="region of interest" description="Disordered" evidence="1">
    <location>
        <begin position="108"/>
        <end position="173"/>
    </location>
</feature>
<feature type="compositionally biased region" description="Basic and acidic residues" evidence="1">
    <location>
        <begin position="635"/>
        <end position="645"/>
    </location>
</feature>
<gene>
    <name evidence="3" type="ORF">IWQ60_005512</name>
</gene>
<feature type="compositionally biased region" description="Pro residues" evidence="1">
    <location>
        <begin position="716"/>
        <end position="725"/>
    </location>
</feature>
<sequence length="778" mass="83577">MLKFNKHKKSEARLLDPGTGSDRAPGKRDKSPRYHFFPFRHSHHPAGGTLLPTGEPATAHPGEPPAQPAVVPAPKLSLDETALGGPDPPSDTEVPFAASLPPAAFVASPPAVVTSRPPPSDARPRRKPKEAKPAKSRGLGMFSGWSGKKHVDKSTGAPPLELSSSSESLRGVPLRKATRHRGVPVFGAEITAAAEATQLDDDLPLPAVVVRCIEYLDDQGLYEVGLYRIPGSSSRVARLRATFDKGRDLDLEQSETDPHSVATLLKLYLRELPSAALTDALLPAFNAVPNPPASDHGDQADRDYQVAQHLAWVAQRLPDANYYLFHWLCRHLARLDYYSDINKMTLSNLGLIFCPTLRVKSYVFRAFITQSDVVFPLPRRSFSDEPPSSAPLPVPAAAQSAEELVPATRAPHRRGRAGPLSAHEASPHLGRRSTGTQASYDDLDLPRMSQVYDPDVILRTFTALRQVSEATSSPEALPPHLAHLEHLTAYATDHDATPPASGTGEPGLGRTRMTRSQRRRGIFILQPQAPAEDTDDGELEGEEIATVEASLDRPDGAGTDPDDSDPFVDAHSVPPTPTSSEEDLAPVSPVIPERRSSLAPDRDGEDGSDTASPSVPPPTWPQPAGITPAVEDGDDGHHEEYHDGTEALLPTVAEGEDRSGRYRFLRSLSPFAASGGRSAPEVPVRTDSLGRESPYVPRRSSKRRPALPLSTMQSSMPPPPPPPHTAPLVPTNFGPPSAPLPGPPPVPTKKSYNPFHNLATGIGRLRDPPTSPGSPPPS</sequence>
<feature type="domain" description="Rho-GAP" evidence="2">
    <location>
        <begin position="197"/>
        <end position="405"/>
    </location>
</feature>
<feature type="region of interest" description="Disordered" evidence="1">
    <location>
        <begin position="492"/>
        <end position="655"/>
    </location>
</feature>
<feature type="compositionally biased region" description="Basic and acidic residues" evidence="1">
    <location>
        <begin position="592"/>
        <end position="602"/>
    </location>
</feature>
<evidence type="ECO:0000313" key="4">
    <source>
        <dbReference type="Proteomes" id="UP001150569"/>
    </source>
</evidence>
<comment type="caution">
    <text evidence="3">The sequence shown here is derived from an EMBL/GenBank/DDBJ whole genome shotgun (WGS) entry which is preliminary data.</text>
</comment>
<feature type="region of interest" description="Disordered" evidence="1">
    <location>
        <begin position="1"/>
        <end position="96"/>
    </location>
</feature>
<dbReference type="InterPro" id="IPR039767">
    <property type="entry name" value="RALBP1"/>
</dbReference>
<dbReference type="InterPro" id="IPR008936">
    <property type="entry name" value="Rho_GTPase_activation_prot"/>
</dbReference>
<keyword evidence="4" id="KW-1185">Reference proteome</keyword>
<dbReference type="OrthoDB" id="185175at2759"/>
<dbReference type="SMART" id="SM00324">
    <property type="entry name" value="RhoGAP"/>
    <property type="match status" value="1"/>
</dbReference>
<dbReference type="GO" id="GO:0007264">
    <property type="term" value="P:small GTPase-mediated signal transduction"/>
    <property type="evidence" value="ECO:0007669"/>
    <property type="project" value="InterPro"/>
</dbReference>
<accession>A0A9W8AC76</accession>
<dbReference type="GO" id="GO:0005096">
    <property type="term" value="F:GTPase activator activity"/>
    <property type="evidence" value="ECO:0007669"/>
    <property type="project" value="InterPro"/>
</dbReference>
<reference evidence="3" key="1">
    <citation type="submission" date="2022-07" db="EMBL/GenBank/DDBJ databases">
        <title>Phylogenomic reconstructions and comparative analyses of Kickxellomycotina fungi.</title>
        <authorList>
            <person name="Reynolds N.K."/>
            <person name="Stajich J.E."/>
            <person name="Barry K."/>
            <person name="Grigoriev I.V."/>
            <person name="Crous P."/>
            <person name="Smith M.E."/>
        </authorList>
    </citation>
    <scope>NUCLEOTIDE SEQUENCE</scope>
    <source>
        <strain evidence="3">RSA 861</strain>
    </source>
</reference>
<feature type="compositionally biased region" description="Acidic residues" evidence="1">
    <location>
        <begin position="532"/>
        <end position="545"/>
    </location>
</feature>
<dbReference type="Gene3D" id="1.10.555.10">
    <property type="entry name" value="Rho GTPase activation protein"/>
    <property type="match status" value="1"/>
</dbReference>
<proteinExistence type="predicted"/>
<dbReference type="PROSITE" id="PS50238">
    <property type="entry name" value="RHOGAP"/>
    <property type="match status" value="1"/>
</dbReference>
<feature type="compositionally biased region" description="Low complexity" evidence="1">
    <location>
        <begin position="160"/>
        <end position="169"/>
    </location>
</feature>
<feature type="region of interest" description="Disordered" evidence="1">
    <location>
        <begin position="670"/>
        <end position="778"/>
    </location>
</feature>
<dbReference type="SUPFAM" id="SSF48350">
    <property type="entry name" value="GTPase activation domain, GAP"/>
    <property type="match status" value="1"/>
</dbReference>
<evidence type="ECO:0000256" key="1">
    <source>
        <dbReference type="SAM" id="MobiDB-lite"/>
    </source>
</evidence>
<dbReference type="Pfam" id="PF00620">
    <property type="entry name" value="RhoGAP"/>
    <property type="match status" value="1"/>
</dbReference>
<dbReference type="InterPro" id="IPR000198">
    <property type="entry name" value="RhoGAP_dom"/>
</dbReference>
<feature type="compositionally biased region" description="Pro residues" evidence="1">
    <location>
        <begin position="736"/>
        <end position="747"/>
    </location>
</feature>
<feature type="compositionally biased region" description="Basic residues" evidence="1">
    <location>
        <begin position="1"/>
        <end position="10"/>
    </location>
</feature>
<evidence type="ECO:0000259" key="2">
    <source>
        <dbReference type="PROSITE" id="PS50238"/>
    </source>
</evidence>
<dbReference type="GO" id="GO:0031267">
    <property type="term" value="F:small GTPase binding"/>
    <property type="evidence" value="ECO:0007669"/>
    <property type="project" value="InterPro"/>
</dbReference>
<feature type="compositionally biased region" description="Basic residues" evidence="1">
    <location>
        <begin position="512"/>
        <end position="521"/>
    </location>
</feature>
<dbReference type="EMBL" id="JANBPT010000299">
    <property type="protein sequence ID" value="KAJ1923997.1"/>
    <property type="molecule type" value="Genomic_DNA"/>
</dbReference>
<evidence type="ECO:0000313" key="3">
    <source>
        <dbReference type="EMBL" id="KAJ1923997.1"/>
    </source>
</evidence>
<protein>
    <recommendedName>
        <fullName evidence="2">Rho-GAP domain-containing protein</fullName>
    </recommendedName>
</protein>
<feature type="region of interest" description="Disordered" evidence="1">
    <location>
        <begin position="408"/>
        <end position="440"/>
    </location>
</feature>
<dbReference type="Proteomes" id="UP001150569">
    <property type="component" value="Unassembled WGS sequence"/>
</dbReference>
<dbReference type="AlphaFoldDB" id="A0A9W8AC76"/>
<name>A0A9W8AC76_9FUNG</name>
<dbReference type="PANTHER" id="PTHR12783:SF5">
    <property type="entry name" value="RALA-BINDING PROTEIN 1"/>
    <property type="match status" value="1"/>
</dbReference>